<dbReference type="GO" id="GO:0012505">
    <property type="term" value="C:endomembrane system"/>
    <property type="evidence" value="ECO:0007669"/>
    <property type="project" value="UniProtKB-SubCell"/>
</dbReference>
<sequence>MALQDPRRSSEPSWRAAVGSSSADGIRRAKLARLALAAAVVCLGLGLGLGLPSERRPSGSCPASISGGLSGVLGWTYFAAWSASFYPQAIQNYVRRSVVGLSFDFALLNLIAFGCYSAFNLALFLSPTVQAEYAAAHHSSSAVRPNDVFFALHALLISAPPLDLPQVFLYERGGQTFSLPAKAASAAILLGAAARPIRWLDWLAYLNALAAVKLGVTLVKYLPQLLLNARRRSTAGWSSPDLLWALSEPPLNRPRRAAARLPVGRSTTFASTCAAEGRGFPLMPRALLV</sequence>
<reference evidence="9" key="1">
    <citation type="journal article" date="2013" name="Nature">
        <title>Pan genome of the phytoplankton Emiliania underpins its global distribution.</title>
        <authorList>
            <person name="Read B.A."/>
            <person name="Kegel J."/>
            <person name="Klute M.J."/>
            <person name="Kuo A."/>
            <person name="Lefebvre S.C."/>
            <person name="Maumus F."/>
            <person name="Mayer C."/>
            <person name="Miller J."/>
            <person name="Monier A."/>
            <person name="Salamov A."/>
            <person name="Young J."/>
            <person name="Aguilar M."/>
            <person name="Claverie J.M."/>
            <person name="Frickenhaus S."/>
            <person name="Gonzalez K."/>
            <person name="Herman E.K."/>
            <person name="Lin Y.C."/>
            <person name="Napier J."/>
            <person name="Ogata H."/>
            <person name="Sarno A.F."/>
            <person name="Shmutz J."/>
            <person name="Schroeder D."/>
            <person name="de Vargas C."/>
            <person name="Verret F."/>
            <person name="von Dassow P."/>
            <person name="Valentin K."/>
            <person name="Van de Peer Y."/>
            <person name="Wheeler G."/>
            <person name="Dacks J.B."/>
            <person name="Delwiche C.F."/>
            <person name="Dyhrman S.T."/>
            <person name="Glockner G."/>
            <person name="John U."/>
            <person name="Richards T."/>
            <person name="Worden A.Z."/>
            <person name="Zhang X."/>
            <person name="Grigoriev I.V."/>
            <person name="Allen A.E."/>
            <person name="Bidle K."/>
            <person name="Borodovsky M."/>
            <person name="Bowler C."/>
            <person name="Brownlee C."/>
            <person name="Cock J.M."/>
            <person name="Elias M."/>
            <person name="Gladyshev V.N."/>
            <person name="Groth M."/>
            <person name="Guda C."/>
            <person name="Hadaegh A."/>
            <person name="Iglesias-Rodriguez M.D."/>
            <person name="Jenkins J."/>
            <person name="Jones B.M."/>
            <person name="Lawson T."/>
            <person name="Leese F."/>
            <person name="Lindquist E."/>
            <person name="Lobanov A."/>
            <person name="Lomsadze A."/>
            <person name="Malik S.B."/>
            <person name="Marsh M.E."/>
            <person name="Mackinder L."/>
            <person name="Mock T."/>
            <person name="Mueller-Roeber B."/>
            <person name="Pagarete A."/>
            <person name="Parker M."/>
            <person name="Probert I."/>
            <person name="Quesneville H."/>
            <person name="Raines C."/>
            <person name="Rensing S.A."/>
            <person name="Riano-Pachon D.M."/>
            <person name="Richier S."/>
            <person name="Rokitta S."/>
            <person name="Shiraiwa Y."/>
            <person name="Soanes D.M."/>
            <person name="van der Giezen M."/>
            <person name="Wahlund T.M."/>
            <person name="Williams B."/>
            <person name="Wilson W."/>
            <person name="Wolfe G."/>
            <person name="Wurch L.L."/>
        </authorList>
    </citation>
    <scope>NUCLEOTIDE SEQUENCE</scope>
</reference>
<evidence type="ECO:0000256" key="7">
    <source>
        <dbReference type="SAM" id="Phobius"/>
    </source>
</evidence>
<dbReference type="GO" id="GO:0005774">
    <property type="term" value="C:vacuolar membrane"/>
    <property type="evidence" value="ECO:0007669"/>
    <property type="project" value="TreeGrafter"/>
</dbReference>
<dbReference type="GO" id="GO:0015184">
    <property type="term" value="F:L-cystine transmembrane transporter activity"/>
    <property type="evidence" value="ECO:0007669"/>
    <property type="project" value="TreeGrafter"/>
</dbReference>
<keyword evidence="5 7" id="KW-1133">Transmembrane helix</keyword>
<evidence type="ECO:0000256" key="4">
    <source>
        <dbReference type="ARBA" id="ARBA00022737"/>
    </source>
</evidence>
<dbReference type="SMART" id="SM00679">
    <property type="entry name" value="CTNS"/>
    <property type="match status" value="2"/>
</dbReference>
<dbReference type="HOGENOM" id="CLU_964519_0_0_1"/>
<dbReference type="InterPro" id="IPR005282">
    <property type="entry name" value="LC_transporter"/>
</dbReference>
<dbReference type="Pfam" id="PF04193">
    <property type="entry name" value="PQ-loop"/>
    <property type="match status" value="2"/>
</dbReference>
<protein>
    <submittedName>
        <fullName evidence="8">Uncharacterized protein</fullName>
    </submittedName>
</protein>
<dbReference type="PaxDb" id="2903-EOD25716"/>
<evidence type="ECO:0000256" key="1">
    <source>
        <dbReference type="ARBA" id="ARBA00004127"/>
    </source>
</evidence>
<comment type="subcellular location">
    <subcellularLocation>
        <location evidence="1">Endomembrane system</location>
        <topology evidence="1">Multi-pass membrane protein</topology>
    </subcellularLocation>
</comment>
<reference evidence="8" key="2">
    <citation type="submission" date="2024-10" db="UniProtKB">
        <authorList>
            <consortium name="EnsemblProtists"/>
        </authorList>
    </citation>
    <scope>IDENTIFICATION</scope>
</reference>
<feature type="transmembrane region" description="Helical" evidence="7">
    <location>
        <begin position="63"/>
        <end position="86"/>
    </location>
</feature>
<keyword evidence="4" id="KW-0677">Repeat</keyword>
<accession>A0A0D3JQD1</accession>
<evidence type="ECO:0000256" key="5">
    <source>
        <dbReference type="ARBA" id="ARBA00022989"/>
    </source>
</evidence>
<evidence type="ECO:0000313" key="9">
    <source>
        <dbReference type="Proteomes" id="UP000013827"/>
    </source>
</evidence>
<proteinExistence type="predicted"/>
<evidence type="ECO:0000256" key="2">
    <source>
        <dbReference type="ARBA" id="ARBA00022448"/>
    </source>
</evidence>
<dbReference type="KEGG" id="ehx:EMIHUDRAFT_64713"/>
<keyword evidence="6 7" id="KW-0472">Membrane</keyword>
<feature type="transmembrane region" description="Helical" evidence="7">
    <location>
        <begin position="31"/>
        <end position="51"/>
    </location>
</feature>
<dbReference type="PANTHER" id="PTHR13131:SF5">
    <property type="entry name" value="CYSTINOSIN"/>
    <property type="match status" value="1"/>
</dbReference>
<dbReference type="InterPro" id="IPR006603">
    <property type="entry name" value="PQ-loop_rpt"/>
</dbReference>
<name>A0A0D3JQD1_EMIH1</name>
<evidence type="ECO:0000256" key="3">
    <source>
        <dbReference type="ARBA" id="ARBA00022692"/>
    </source>
</evidence>
<keyword evidence="2" id="KW-0813">Transport</keyword>
<evidence type="ECO:0000256" key="6">
    <source>
        <dbReference type="ARBA" id="ARBA00023136"/>
    </source>
</evidence>
<dbReference type="Proteomes" id="UP000013827">
    <property type="component" value="Unassembled WGS sequence"/>
</dbReference>
<dbReference type="EnsemblProtists" id="EOD25716">
    <property type="protein sequence ID" value="EOD25716"/>
    <property type="gene ID" value="EMIHUDRAFT_64713"/>
</dbReference>
<dbReference type="RefSeq" id="XP_005778145.1">
    <property type="nucleotide sequence ID" value="XM_005778088.1"/>
</dbReference>
<dbReference type="eggNOG" id="KOG3145">
    <property type="taxonomic scope" value="Eukaryota"/>
</dbReference>
<organism evidence="8 9">
    <name type="scientific">Emiliania huxleyi (strain CCMP1516)</name>
    <dbReference type="NCBI Taxonomy" id="280463"/>
    <lineage>
        <taxon>Eukaryota</taxon>
        <taxon>Haptista</taxon>
        <taxon>Haptophyta</taxon>
        <taxon>Prymnesiophyceae</taxon>
        <taxon>Isochrysidales</taxon>
        <taxon>Noelaerhabdaceae</taxon>
        <taxon>Emiliania</taxon>
    </lineage>
</organism>
<feature type="transmembrane region" description="Helical" evidence="7">
    <location>
        <begin position="98"/>
        <end position="119"/>
    </location>
</feature>
<dbReference type="GeneID" id="17271262"/>
<dbReference type="PANTHER" id="PTHR13131">
    <property type="entry name" value="CYSTINOSIN"/>
    <property type="match status" value="1"/>
</dbReference>
<dbReference type="Gene3D" id="1.20.1280.290">
    <property type="match status" value="1"/>
</dbReference>
<dbReference type="AlphaFoldDB" id="A0A0D3JQD1"/>
<keyword evidence="3 7" id="KW-0812">Transmembrane</keyword>
<evidence type="ECO:0000313" key="8">
    <source>
        <dbReference type="EnsemblProtists" id="EOD25716"/>
    </source>
</evidence>
<keyword evidence="9" id="KW-1185">Reference proteome</keyword>